<name>A0ACC2S5J4_9FUNG</name>
<evidence type="ECO:0000313" key="2">
    <source>
        <dbReference type="Proteomes" id="UP001165960"/>
    </source>
</evidence>
<protein>
    <submittedName>
        <fullName evidence="1">Uncharacterized protein</fullName>
    </submittedName>
</protein>
<comment type="caution">
    <text evidence="1">The sequence shown here is derived from an EMBL/GenBank/DDBJ whole genome shotgun (WGS) entry which is preliminary data.</text>
</comment>
<dbReference type="Proteomes" id="UP001165960">
    <property type="component" value="Unassembled WGS sequence"/>
</dbReference>
<reference evidence="1" key="1">
    <citation type="submission" date="2022-04" db="EMBL/GenBank/DDBJ databases">
        <title>Genome of the entomopathogenic fungus Entomophthora muscae.</title>
        <authorList>
            <person name="Elya C."/>
            <person name="Lovett B.R."/>
            <person name="Lee E."/>
            <person name="Macias A.M."/>
            <person name="Hajek A.E."/>
            <person name="De Bivort B.L."/>
            <person name="Kasson M.T."/>
            <person name="De Fine Licht H.H."/>
            <person name="Stajich J.E."/>
        </authorList>
    </citation>
    <scope>NUCLEOTIDE SEQUENCE</scope>
    <source>
        <strain evidence="1">Berkeley</strain>
    </source>
</reference>
<keyword evidence="2" id="KW-1185">Reference proteome</keyword>
<sequence length="487" mass="55538">MLKSKRKYAGRNFATSAYIRYVNQSLLSHQYARASQGLLYLGTTSANFVSSFCKISLACIHGLNHQDFSEGRTDATLKFYLKLLNSTSSTPQRVGILIEILTFHLLIYEHSPHENRIKRLQDGFSMLQSYLQDKEFQMNSLLHGYCGLLALSIYCFYAENDGVRLALCSTSNAWVPFTGFVFMPNEREYICPSSVTRKWLVDAIKLLRKSQSCDPDSDLFAEHLVRALVAQAGIESSNPNAGEHMRALRDREEWEEIRVLLDHLEKASGQNPAVARLRFHTAWDLDGVFPNMKWATVGLKWLQMDALADYHLVFVPVIEDMFKTIAISDQDSQAVALKLLIPILLDRIETGCNSNDSSLWYFLAKALKTFRCLPQIPPPTSLFELRDILFSRKFWWPSIYFQLDSQISTPADGVFPVFNESCAECPNNMGFLRCVCARLLLFPAPGEFFFPGENSTIDYNQAPILLQSREVDYLRSLYPDLDTKIVF</sequence>
<dbReference type="EMBL" id="QTSX02005784">
    <property type="protein sequence ID" value="KAJ9057565.1"/>
    <property type="molecule type" value="Genomic_DNA"/>
</dbReference>
<proteinExistence type="predicted"/>
<organism evidence="1 2">
    <name type="scientific">Entomophthora muscae</name>
    <dbReference type="NCBI Taxonomy" id="34485"/>
    <lineage>
        <taxon>Eukaryota</taxon>
        <taxon>Fungi</taxon>
        <taxon>Fungi incertae sedis</taxon>
        <taxon>Zoopagomycota</taxon>
        <taxon>Entomophthoromycotina</taxon>
        <taxon>Entomophthoromycetes</taxon>
        <taxon>Entomophthorales</taxon>
        <taxon>Entomophthoraceae</taxon>
        <taxon>Entomophthora</taxon>
    </lineage>
</organism>
<gene>
    <name evidence="1" type="ORF">DSO57_1021505</name>
</gene>
<accession>A0ACC2S5J4</accession>
<evidence type="ECO:0000313" key="1">
    <source>
        <dbReference type="EMBL" id="KAJ9057565.1"/>
    </source>
</evidence>